<evidence type="ECO:0000256" key="1">
    <source>
        <dbReference type="ARBA" id="ARBA00022723"/>
    </source>
</evidence>
<sequence>MTSKTLATTIGLSRANHVGITVSDLDASIRFYEALTGTKIANVDSIGGPRMAAVQGLDKVLIRYANVHLENLNLDLLQYDEPKPGRAQYDNGDIGAMHLCFEVDDLQAVYDRMTAAGVSFSGEPITFQDADGLRSGQGTKVAYFADPDGTHLEIIEPQGPFARTIL</sequence>
<organism evidence="3 4">
    <name type="scientific">Devosia riboflavina</name>
    <dbReference type="NCBI Taxonomy" id="46914"/>
    <lineage>
        <taxon>Bacteria</taxon>
        <taxon>Pseudomonadati</taxon>
        <taxon>Pseudomonadota</taxon>
        <taxon>Alphaproteobacteria</taxon>
        <taxon>Hyphomicrobiales</taxon>
        <taxon>Devosiaceae</taxon>
        <taxon>Devosia</taxon>
    </lineage>
</organism>
<dbReference type="Gene3D" id="3.10.180.10">
    <property type="entry name" value="2,3-Dihydroxybiphenyl 1,2-Dioxygenase, domain 1"/>
    <property type="match status" value="1"/>
</dbReference>
<name>A0A087LZI1_9HYPH</name>
<comment type="caution">
    <text evidence="3">The sequence shown here is derived from an EMBL/GenBank/DDBJ whole genome shotgun (WGS) entry which is preliminary data.</text>
</comment>
<dbReference type="InterPro" id="IPR051785">
    <property type="entry name" value="MMCE/EMCE_epimerase"/>
</dbReference>
<reference evidence="3 4" key="1">
    <citation type="submission" date="2014-08" db="EMBL/GenBank/DDBJ databases">
        <authorList>
            <person name="Hassan Y.I."/>
            <person name="Lepp D."/>
            <person name="Zhou T."/>
        </authorList>
    </citation>
    <scope>NUCLEOTIDE SEQUENCE [LARGE SCALE GENOMIC DNA]</scope>
    <source>
        <strain evidence="3 4">IFO13584</strain>
    </source>
</reference>
<dbReference type="PROSITE" id="PS51819">
    <property type="entry name" value="VOC"/>
    <property type="match status" value="1"/>
</dbReference>
<dbReference type="STRING" id="46914.JP75_18280"/>
<dbReference type="PANTHER" id="PTHR43048:SF3">
    <property type="entry name" value="METHYLMALONYL-COA EPIMERASE, MITOCHONDRIAL"/>
    <property type="match status" value="1"/>
</dbReference>
<dbReference type="OrthoDB" id="9788468at2"/>
<accession>A0A087LZI1</accession>
<feature type="domain" description="VOC" evidence="2">
    <location>
        <begin position="14"/>
        <end position="157"/>
    </location>
</feature>
<dbReference type="InterPro" id="IPR004360">
    <property type="entry name" value="Glyas_Fos-R_dOase_dom"/>
</dbReference>
<dbReference type="SUPFAM" id="SSF54593">
    <property type="entry name" value="Glyoxalase/Bleomycin resistance protein/Dihydroxybiphenyl dioxygenase"/>
    <property type="match status" value="1"/>
</dbReference>
<dbReference type="RefSeq" id="WP_035085560.1">
    <property type="nucleotide sequence ID" value="NZ_JQGC01000017.1"/>
</dbReference>
<keyword evidence="1" id="KW-0479">Metal-binding</keyword>
<dbReference type="PANTHER" id="PTHR43048">
    <property type="entry name" value="METHYLMALONYL-COA EPIMERASE"/>
    <property type="match status" value="1"/>
</dbReference>
<evidence type="ECO:0000313" key="3">
    <source>
        <dbReference type="EMBL" id="KFL30034.1"/>
    </source>
</evidence>
<evidence type="ECO:0000313" key="4">
    <source>
        <dbReference type="Proteomes" id="UP000028981"/>
    </source>
</evidence>
<dbReference type="AlphaFoldDB" id="A0A087LZI1"/>
<evidence type="ECO:0000259" key="2">
    <source>
        <dbReference type="PROSITE" id="PS51819"/>
    </source>
</evidence>
<protein>
    <submittedName>
        <fullName evidence="3">Glyoxalase</fullName>
    </submittedName>
</protein>
<keyword evidence="4" id="KW-1185">Reference proteome</keyword>
<gene>
    <name evidence="3" type="ORF">JP75_18280</name>
</gene>
<dbReference type="Proteomes" id="UP000028981">
    <property type="component" value="Unassembled WGS sequence"/>
</dbReference>
<dbReference type="Pfam" id="PF00903">
    <property type="entry name" value="Glyoxalase"/>
    <property type="match status" value="1"/>
</dbReference>
<dbReference type="GO" id="GO:0046491">
    <property type="term" value="P:L-methylmalonyl-CoA metabolic process"/>
    <property type="evidence" value="ECO:0007669"/>
    <property type="project" value="TreeGrafter"/>
</dbReference>
<dbReference type="InterPro" id="IPR029068">
    <property type="entry name" value="Glyas_Bleomycin-R_OHBP_Dase"/>
</dbReference>
<dbReference type="InterPro" id="IPR037523">
    <property type="entry name" value="VOC_core"/>
</dbReference>
<dbReference type="GO" id="GO:0004493">
    <property type="term" value="F:methylmalonyl-CoA epimerase activity"/>
    <property type="evidence" value="ECO:0007669"/>
    <property type="project" value="TreeGrafter"/>
</dbReference>
<proteinExistence type="predicted"/>
<dbReference type="EMBL" id="JQGC01000017">
    <property type="protein sequence ID" value="KFL30034.1"/>
    <property type="molecule type" value="Genomic_DNA"/>
</dbReference>
<dbReference type="GO" id="GO:0046872">
    <property type="term" value="F:metal ion binding"/>
    <property type="evidence" value="ECO:0007669"/>
    <property type="project" value="UniProtKB-KW"/>
</dbReference>